<feature type="domain" description="Zn(2)-C6 fungal-type" evidence="4">
    <location>
        <begin position="27"/>
        <end position="55"/>
    </location>
</feature>
<proteinExistence type="predicted"/>
<dbReference type="PROSITE" id="PS00463">
    <property type="entry name" value="ZN2_CY6_FUNGAL_1"/>
    <property type="match status" value="1"/>
</dbReference>
<keyword evidence="6" id="KW-1185">Reference proteome</keyword>
<dbReference type="Pfam" id="PF11951">
    <property type="entry name" value="Fungal_trans_2"/>
    <property type="match status" value="1"/>
</dbReference>
<dbReference type="GO" id="GO:0008270">
    <property type="term" value="F:zinc ion binding"/>
    <property type="evidence" value="ECO:0007669"/>
    <property type="project" value="InterPro"/>
</dbReference>
<dbReference type="SMART" id="SM00066">
    <property type="entry name" value="GAL4"/>
    <property type="match status" value="1"/>
</dbReference>
<evidence type="ECO:0000259" key="4">
    <source>
        <dbReference type="PROSITE" id="PS50048"/>
    </source>
</evidence>
<dbReference type="GO" id="GO:0000976">
    <property type="term" value="F:transcription cis-regulatory region binding"/>
    <property type="evidence" value="ECO:0007669"/>
    <property type="project" value="TreeGrafter"/>
</dbReference>
<dbReference type="GO" id="GO:0000981">
    <property type="term" value="F:DNA-binding transcription factor activity, RNA polymerase II-specific"/>
    <property type="evidence" value="ECO:0007669"/>
    <property type="project" value="InterPro"/>
</dbReference>
<dbReference type="Pfam" id="PF00172">
    <property type="entry name" value="Zn_clus"/>
    <property type="match status" value="1"/>
</dbReference>
<dbReference type="InterPro" id="IPR001138">
    <property type="entry name" value="Zn2Cys6_DnaBD"/>
</dbReference>
<feature type="compositionally biased region" description="Polar residues" evidence="3">
    <location>
        <begin position="112"/>
        <end position="139"/>
    </location>
</feature>
<comment type="subcellular location">
    <subcellularLocation>
        <location evidence="1">Nucleus</location>
    </subcellularLocation>
</comment>
<dbReference type="AlphaFoldDB" id="A0A8K0L8X9"/>
<dbReference type="GO" id="GO:0045944">
    <property type="term" value="P:positive regulation of transcription by RNA polymerase II"/>
    <property type="evidence" value="ECO:0007669"/>
    <property type="project" value="TreeGrafter"/>
</dbReference>
<evidence type="ECO:0000256" key="1">
    <source>
        <dbReference type="ARBA" id="ARBA00004123"/>
    </source>
</evidence>
<organism evidence="5 6">
    <name type="scientific">Elsinoe batatas</name>
    <dbReference type="NCBI Taxonomy" id="2601811"/>
    <lineage>
        <taxon>Eukaryota</taxon>
        <taxon>Fungi</taxon>
        <taxon>Dikarya</taxon>
        <taxon>Ascomycota</taxon>
        <taxon>Pezizomycotina</taxon>
        <taxon>Dothideomycetes</taxon>
        <taxon>Dothideomycetidae</taxon>
        <taxon>Myriangiales</taxon>
        <taxon>Elsinoaceae</taxon>
        <taxon>Elsinoe</taxon>
    </lineage>
</organism>
<feature type="region of interest" description="Disordered" evidence="3">
    <location>
        <begin position="387"/>
        <end position="408"/>
    </location>
</feature>
<evidence type="ECO:0000313" key="5">
    <source>
        <dbReference type="EMBL" id="KAG8631924.1"/>
    </source>
</evidence>
<sequence length="724" mass="79436">MPPKTSGIHGLASTQSRVAKQTKSRGGCQRCKSKRLKCDETKPACDQCSRRSVVCPGYKVEFKSSAKYADFDSANLPTSFWSTTDSSITVSPSATESTPAQHRNLSKRSSKQQELQWAPTTADNSTSPSECTSTQSSDGSLRPSGALTEGSIHISGTQAFNTQDCVNADRIEEGSPAFSDLISLPSSLPNDVPHDQAHHLIPWHNTIPSIPKTILDLPSALVNYWFASICPMWSVFDSATNHNRMLASNVWAHSESAFYTLQAMSASYLADNLPALKRKLPGLTKRAWDAISKDMGSLSTTNTASRTLPSGLLFALFAMGTSYHWRDPLKLSKWYISLARDILRQFEGDIASMDDKSRTDAFYFRQALIWWNMLHDLVGEGIDDIGGTNAKDQSHPANSAAASGDSSQASVSLAGPQQLILHPWTGASTGIVEHFSLAVRLCHRHVARHKKHDMPTVSSLRAAMCDIELAHGLEQKLLNIDFTTSRARRNFDGSHIAETGDVYTPVEHLFDVAEATRLAALLHLYETFTDLDCQHALAHDSIDGSSESSGTSEAQSRHLLLSRLALHQLSVLKRISTESRSRSCQLLLYISAAIGLRFEADTASSTQPLSSLFTFDHAFPLPSFPVPQADTQSPILDLDFTGAFQNSEDLDTNDIALSQHMLDVAEGRRFVTERLNMLQGVLPPQPISVALKLVKTIWDEYDEGKPDTHWISVMNSSGLMTLFG</sequence>
<accession>A0A8K0L8X9</accession>
<feature type="compositionally biased region" description="Low complexity" evidence="3">
    <location>
        <begin position="397"/>
        <end position="408"/>
    </location>
</feature>
<comment type="caution">
    <text evidence="5">The sequence shown here is derived from an EMBL/GenBank/DDBJ whole genome shotgun (WGS) entry which is preliminary data.</text>
</comment>
<evidence type="ECO:0000256" key="3">
    <source>
        <dbReference type="SAM" id="MobiDB-lite"/>
    </source>
</evidence>
<dbReference type="PANTHER" id="PTHR37534">
    <property type="entry name" value="TRANSCRIPTIONAL ACTIVATOR PROTEIN UGA3"/>
    <property type="match status" value="1"/>
</dbReference>
<dbReference type="OrthoDB" id="4835445at2759"/>
<feature type="region of interest" description="Disordered" evidence="3">
    <location>
        <begin position="1"/>
        <end position="26"/>
    </location>
</feature>
<feature type="region of interest" description="Disordered" evidence="3">
    <location>
        <begin position="82"/>
        <end position="148"/>
    </location>
</feature>
<name>A0A8K0L8X9_9PEZI</name>
<dbReference type="PANTHER" id="PTHR37534:SF11">
    <property type="entry name" value="ZN(II)2CYS6 TRANSCRIPTION FACTOR (EUROFUNG)"/>
    <property type="match status" value="1"/>
</dbReference>
<evidence type="ECO:0000313" key="6">
    <source>
        <dbReference type="Proteomes" id="UP000809789"/>
    </source>
</evidence>
<dbReference type="SUPFAM" id="SSF57701">
    <property type="entry name" value="Zn2/Cys6 DNA-binding domain"/>
    <property type="match status" value="1"/>
</dbReference>
<dbReference type="EMBL" id="JAESVG020000001">
    <property type="protein sequence ID" value="KAG8631924.1"/>
    <property type="molecule type" value="Genomic_DNA"/>
</dbReference>
<dbReference type="Proteomes" id="UP000809789">
    <property type="component" value="Unassembled WGS sequence"/>
</dbReference>
<dbReference type="CDD" id="cd00067">
    <property type="entry name" value="GAL4"/>
    <property type="match status" value="1"/>
</dbReference>
<dbReference type="InterPro" id="IPR036864">
    <property type="entry name" value="Zn2-C6_fun-type_DNA-bd_sf"/>
</dbReference>
<protein>
    <recommendedName>
        <fullName evidence="4">Zn(2)-C6 fungal-type domain-containing protein</fullName>
    </recommendedName>
</protein>
<dbReference type="InterPro" id="IPR021858">
    <property type="entry name" value="Fun_TF"/>
</dbReference>
<gene>
    <name evidence="5" type="ORF">KVT40_001064</name>
</gene>
<evidence type="ECO:0000256" key="2">
    <source>
        <dbReference type="ARBA" id="ARBA00023242"/>
    </source>
</evidence>
<dbReference type="Gene3D" id="4.10.240.10">
    <property type="entry name" value="Zn(2)-C6 fungal-type DNA-binding domain"/>
    <property type="match status" value="1"/>
</dbReference>
<reference evidence="5" key="1">
    <citation type="submission" date="2021-07" db="EMBL/GenBank/DDBJ databases">
        <title>Elsinoe batatas strain:CRI-CJ2 Genome sequencing and assembly.</title>
        <authorList>
            <person name="Huang L."/>
        </authorList>
    </citation>
    <scope>NUCLEOTIDE SEQUENCE</scope>
    <source>
        <strain evidence="5">CRI-CJ2</strain>
    </source>
</reference>
<keyword evidence="2" id="KW-0539">Nucleus</keyword>
<dbReference type="GO" id="GO:0005634">
    <property type="term" value="C:nucleus"/>
    <property type="evidence" value="ECO:0007669"/>
    <property type="project" value="UniProtKB-SubCell"/>
</dbReference>
<dbReference type="PROSITE" id="PS50048">
    <property type="entry name" value="ZN2_CY6_FUNGAL_2"/>
    <property type="match status" value="1"/>
</dbReference>
<feature type="compositionally biased region" description="Polar residues" evidence="3">
    <location>
        <begin position="12"/>
        <end position="21"/>
    </location>
</feature>
<feature type="compositionally biased region" description="Polar residues" evidence="3">
    <location>
        <begin position="82"/>
        <end position="103"/>
    </location>
</feature>